<keyword evidence="1" id="KW-0175">Coiled coil</keyword>
<organism evidence="3">
    <name type="scientific">Siphoviridae sp. ct1NJ1</name>
    <dbReference type="NCBI Taxonomy" id="2827557"/>
    <lineage>
        <taxon>Viruses</taxon>
        <taxon>Duplodnaviria</taxon>
        <taxon>Heunggongvirae</taxon>
        <taxon>Uroviricota</taxon>
        <taxon>Caudoviricetes</taxon>
    </lineage>
</organism>
<evidence type="ECO:0000256" key="1">
    <source>
        <dbReference type="SAM" id="Coils"/>
    </source>
</evidence>
<sequence>MWTWSFELADVLTTLTIISIISAAAYRLVLLPILQKLDVERIQDRTFFSDKYDTLIETLKELKEEIKLSRQERMQQAQRHLQLVGRVDVLEARVNDLRNEMHEKEKKS</sequence>
<name>A0A8S5RQT5_9CAUD</name>
<keyword evidence="2" id="KW-0472">Membrane</keyword>
<reference evidence="3" key="1">
    <citation type="journal article" date="2021" name="Proc. Natl. Acad. Sci. U.S.A.">
        <title>A Catalog of Tens of Thousands of Viruses from Human Metagenomes Reveals Hidden Associations with Chronic Diseases.</title>
        <authorList>
            <person name="Tisza M.J."/>
            <person name="Buck C.B."/>
        </authorList>
    </citation>
    <scope>NUCLEOTIDE SEQUENCE</scope>
    <source>
        <strain evidence="3">Ct1NJ1</strain>
    </source>
</reference>
<proteinExistence type="predicted"/>
<keyword evidence="2" id="KW-0812">Transmembrane</keyword>
<evidence type="ECO:0000256" key="2">
    <source>
        <dbReference type="SAM" id="Phobius"/>
    </source>
</evidence>
<feature type="coiled-coil region" evidence="1">
    <location>
        <begin position="45"/>
        <end position="107"/>
    </location>
</feature>
<dbReference type="EMBL" id="BK057790">
    <property type="protein sequence ID" value="DAE91864.1"/>
    <property type="molecule type" value="Genomic_DNA"/>
</dbReference>
<protein>
    <submittedName>
        <fullName evidence="3">Uncharacterized protein</fullName>
    </submittedName>
</protein>
<feature type="transmembrane region" description="Helical" evidence="2">
    <location>
        <begin position="12"/>
        <end position="34"/>
    </location>
</feature>
<evidence type="ECO:0000313" key="3">
    <source>
        <dbReference type="EMBL" id="DAE91864.1"/>
    </source>
</evidence>
<accession>A0A8S5RQT5</accession>
<keyword evidence="2" id="KW-1133">Transmembrane helix</keyword>